<accession>A0ABS5NIG6</accession>
<evidence type="ECO:0008006" key="3">
    <source>
        <dbReference type="Google" id="ProtNLM"/>
    </source>
</evidence>
<proteinExistence type="predicted"/>
<keyword evidence="2" id="KW-1185">Reference proteome</keyword>
<dbReference type="PRINTS" id="PR01950">
    <property type="entry name" value="LANCSUPER"/>
</dbReference>
<comment type="caution">
    <text evidence="1">The sequence shown here is derived from an EMBL/GenBank/DDBJ whole genome shotgun (WGS) entry which is preliminary data.</text>
</comment>
<dbReference type="InterPro" id="IPR007822">
    <property type="entry name" value="LANC-like"/>
</dbReference>
<dbReference type="SUPFAM" id="SSF158745">
    <property type="entry name" value="LanC-like"/>
    <property type="match status" value="1"/>
</dbReference>
<evidence type="ECO:0000313" key="1">
    <source>
        <dbReference type="EMBL" id="MBS4103825.1"/>
    </source>
</evidence>
<organism evidence="1 2">
    <name type="scientific">Tsukamurella paurometabola</name>
    <name type="common">Corynebacterium paurometabolum</name>
    <dbReference type="NCBI Taxonomy" id="2061"/>
    <lineage>
        <taxon>Bacteria</taxon>
        <taxon>Bacillati</taxon>
        <taxon>Actinomycetota</taxon>
        <taxon>Actinomycetes</taxon>
        <taxon>Mycobacteriales</taxon>
        <taxon>Tsukamurellaceae</taxon>
        <taxon>Tsukamurella</taxon>
    </lineage>
</organism>
<reference evidence="1 2" key="1">
    <citation type="submission" date="2021-04" db="EMBL/GenBank/DDBJ databases">
        <title>Whole genome sequence analysis of a thiophenic sulfur metabolizing bacteria.</title>
        <authorList>
            <person name="Akhtar N."/>
            <person name="Akram J."/>
            <person name="Aslam A."/>
        </authorList>
    </citation>
    <scope>NUCLEOTIDE SEQUENCE [LARGE SCALE GENOMIC DNA]</scope>
    <source>
        <strain evidence="1 2">3OW</strain>
    </source>
</reference>
<gene>
    <name evidence="1" type="ORF">KFZ73_21585</name>
</gene>
<dbReference type="EMBL" id="JAGXOE010000084">
    <property type="protein sequence ID" value="MBS4103825.1"/>
    <property type="molecule type" value="Genomic_DNA"/>
</dbReference>
<protein>
    <recommendedName>
        <fullName evidence="3">Lanthionine synthetase C-like protein</fullName>
    </recommendedName>
</protein>
<dbReference type="Pfam" id="PF05147">
    <property type="entry name" value="LANC_like"/>
    <property type="match status" value="1"/>
</dbReference>
<dbReference type="Gene3D" id="1.50.10.20">
    <property type="match status" value="1"/>
</dbReference>
<sequence>MSQAFQIAHRSARSHLDRVGRLYVDGGWDDRLISTPWSLNSGHPALLVIGASAAGWDRNTALWRAVIRKASAAIVETADLGSASGIGALDGAGAALYAIEFATTTTNTDLVPGARSTLAHMIGRGIDVGVDAWRNAASFADLPGSSWDYTTGLIGAVTCARTRTSSRAVASIQEPADRAVAALVDSILAEDDPARALVDTCRRRRDTGLGLVHGVAGLLNLLGQEADSSGLRRDALAALSLATQLRRALDDGNENVGYYAGAQAWCRGDLGVRIALQNSRLLRSRFDGLLRTLSPDQSPPETPSLNSLSVCHGMTGVLAVESAFAARRQIRQPISPEWWGRHADSYELLTGLSGAALTLLRGPGRAPNPLEFMRCSYDVGRSTVHPRFPC</sequence>
<dbReference type="RefSeq" id="WP_212555026.1">
    <property type="nucleotide sequence ID" value="NZ_JAGXOE010000084.1"/>
</dbReference>
<dbReference type="Proteomes" id="UP000676853">
    <property type="component" value="Unassembled WGS sequence"/>
</dbReference>
<evidence type="ECO:0000313" key="2">
    <source>
        <dbReference type="Proteomes" id="UP000676853"/>
    </source>
</evidence>
<name>A0ABS5NIG6_TSUPA</name>